<dbReference type="EMBL" id="UIHB01000005">
    <property type="protein sequence ID" value="SUZ28964.1"/>
    <property type="molecule type" value="Genomic_DNA"/>
</dbReference>
<sequence length="83" mass="9571">MQWRYKKQLAQNASDASSARGFEPLPDNLPSSALRALSPGGRRERCGTLRDAHKPYTFNNRNSRSHELITRKKVSYSFRFTEI</sequence>
<reference evidence="2 3" key="1">
    <citation type="submission" date="2018-06" db="EMBL/GenBank/DDBJ databases">
        <authorList>
            <person name="Pothier F. J."/>
        </authorList>
    </citation>
    <scope>NUCLEOTIDE SEQUENCE [LARGE SCALE GENOMIC DNA]</scope>
    <source>
        <strain evidence="2 3">CPBF 424</strain>
    </source>
</reference>
<comment type="caution">
    <text evidence="2">The sequence shown here is derived from an EMBL/GenBank/DDBJ whole genome shotgun (WGS) entry which is preliminary data.</text>
</comment>
<feature type="compositionally biased region" description="Basic and acidic residues" evidence="1">
    <location>
        <begin position="41"/>
        <end position="50"/>
    </location>
</feature>
<accession>A0AA46HB91</accession>
<protein>
    <submittedName>
        <fullName evidence="2">Uncharacterized protein</fullName>
    </submittedName>
</protein>
<evidence type="ECO:0000313" key="2">
    <source>
        <dbReference type="EMBL" id="SUZ28964.1"/>
    </source>
</evidence>
<dbReference type="AlphaFoldDB" id="A0AA46HB91"/>
<organism evidence="2 3">
    <name type="scientific">Xanthomonas euroxanthea</name>
    <dbReference type="NCBI Taxonomy" id="2259622"/>
    <lineage>
        <taxon>Bacteria</taxon>
        <taxon>Pseudomonadati</taxon>
        <taxon>Pseudomonadota</taxon>
        <taxon>Gammaproteobacteria</taxon>
        <taxon>Lysobacterales</taxon>
        <taxon>Lysobacteraceae</taxon>
        <taxon>Xanthomonas</taxon>
    </lineage>
</organism>
<evidence type="ECO:0000256" key="1">
    <source>
        <dbReference type="SAM" id="MobiDB-lite"/>
    </source>
</evidence>
<name>A0AA46HB91_9XANT</name>
<dbReference type="Proteomes" id="UP000254168">
    <property type="component" value="Unassembled WGS sequence"/>
</dbReference>
<evidence type="ECO:0000313" key="3">
    <source>
        <dbReference type="Proteomes" id="UP000254168"/>
    </source>
</evidence>
<gene>
    <name evidence="2" type="ORF">CPBF424_27940</name>
</gene>
<keyword evidence="3" id="KW-1185">Reference proteome</keyword>
<proteinExistence type="predicted"/>
<feature type="region of interest" description="Disordered" evidence="1">
    <location>
        <begin position="1"/>
        <end position="50"/>
    </location>
</feature>